<organism evidence="1 2">
    <name type="scientific">Halobellus limi</name>
    <dbReference type="NCBI Taxonomy" id="699433"/>
    <lineage>
        <taxon>Archaea</taxon>
        <taxon>Methanobacteriati</taxon>
        <taxon>Methanobacteriota</taxon>
        <taxon>Stenosarchaea group</taxon>
        <taxon>Halobacteria</taxon>
        <taxon>Halobacteriales</taxon>
        <taxon>Haloferacaceae</taxon>
        <taxon>Halobellus</taxon>
    </lineage>
</organism>
<dbReference type="AlphaFoldDB" id="A0A1H5ZFD5"/>
<protein>
    <submittedName>
        <fullName evidence="1">Uncharacterized protein</fullName>
    </submittedName>
</protein>
<gene>
    <name evidence="1" type="ORF">SAMN04488133_1980</name>
</gene>
<dbReference type="EMBL" id="FNVN01000002">
    <property type="protein sequence ID" value="SEG35148.1"/>
    <property type="molecule type" value="Genomic_DNA"/>
</dbReference>
<proteinExistence type="predicted"/>
<evidence type="ECO:0000313" key="2">
    <source>
        <dbReference type="Proteomes" id="UP000236740"/>
    </source>
</evidence>
<dbReference type="Proteomes" id="UP000236740">
    <property type="component" value="Unassembled WGS sequence"/>
</dbReference>
<reference evidence="1 2" key="1">
    <citation type="submission" date="2016-10" db="EMBL/GenBank/DDBJ databases">
        <authorList>
            <person name="de Groot N.N."/>
        </authorList>
    </citation>
    <scope>NUCLEOTIDE SEQUENCE [LARGE SCALE GENOMIC DNA]</scope>
    <source>
        <strain evidence="1 2">CGMCC 1.10331</strain>
    </source>
</reference>
<keyword evidence="2" id="KW-1185">Reference proteome</keyword>
<accession>A0A1H5ZFD5</accession>
<name>A0A1H5ZFD5_9EURY</name>
<sequence>MHYRESLQLVIGEATRLNESGLLSDYDRRMVEESAKVLAEFLANAEQRTR</sequence>
<evidence type="ECO:0000313" key="1">
    <source>
        <dbReference type="EMBL" id="SEG35148.1"/>
    </source>
</evidence>